<comment type="subcellular location">
    <subcellularLocation>
        <location evidence="1">Nucleus</location>
    </subcellularLocation>
</comment>
<dbReference type="Gene3D" id="2.30.29.30">
    <property type="entry name" value="Pleckstrin-homology domain (PH domain)/Phosphotyrosine-binding domain (PTB)"/>
    <property type="match status" value="1"/>
</dbReference>
<proteinExistence type="predicted"/>
<dbReference type="InterPro" id="IPR000156">
    <property type="entry name" value="Ran_bind_dom"/>
</dbReference>
<feature type="compositionally biased region" description="Pro residues" evidence="3">
    <location>
        <begin position="148"/>
        <end position="158"/>
    </location>
</feature>
<feature type="compositionally biased region" description="Low complexity" evidence="3">
    <location>
        <begin position="483"/>
        <end position="496"/>
    </location>
</feature>
<dbReference type="SMART" id="SM00160">
    <property type="entry name" value="RanBD"/>
    <property type="match status" value="1"/>
</dbReference>
<feature type="compositionally biased region" description="Basic and acidic residues" evidence="3">
    <location>
        <begin position="105"/>
        <end position="119"/>
    </location>
</feature>
<evidence type="ECO:0000256" key="2">
    <source>
        <dbReference type="ARBA" id="ARBA00023242"/>
    </source>
</evidence>
<dbReference type="PANTHER" id="PTHR23138">
    <property type="entry name" value="RAN BINDING PROTEIN"/>
    <property type="match status" value="1"/>
</dbReference>
<protein>
    <recommendedName>
        <fullName evidence="4">RanBD1 domain-containing protein</fullName>
    </recommendedName>
</protein>
<dbReference type="Pfam" id="PF00638">
    <property type="entry name" value="Ran_BP1"/>
    <property type="match status" value="1"/>
</dbReference>
<organism evidence="5 6">
    <name type="scientific">Obba rivulosa</name>
    <dbReference type="NCBI Taxonomy" id="1052685"/>
    <lineage>
        <taxon>Eukaryota</taxon>
        <taxon>Fungi</taxon>
        <taxon>Dikarya</taxon>
        <taxon>Basidiomycota</taxon>
        <taxon>Agaricomycotina</taxon>
        <taxon>Agaricomycetes</taxon>
        <taxon>Polyporales</taxon>
        <taxon>Gelatoporiaceae</taxon>
        <taxon>Obba</taxon>
    </lineage>
</organism>
<dbReference type="InterPro" id="IPR011993">
    <property type="entry name" value="PH-like_dom_sf"/>
</dbReference>
<evidence type="ECO:0000313" key="5">
    <source>
        <dbReference type="EMBL" id="OCH85942.1"/>
    </source>
</evidence>
<evidence type="ECO:0000313" key="6">
    <source>
        <dbReference type="Proteomes" id="UP000250043"/>
    </source>
</evidence>
<feature type="compositionally biased region" description="Basic and acidic residues" evidence="3">
    <location>
        <begin position="39"/>
        <end position="49"/>
    </location>
</feature>
<feature type="region of interest" description="Disordered" evidence="3">
    <location>
        <begin position="333"/>
        <end position="445"/>
    </location>
</feature>
<dbReference type="PROSITE" id="PS50196">
    <property type="entry name" value="RANBD1"/>
    <property type="match status" value="1"/>
</dbReference>
<gene>
    <name evidence="5" type="ORF">OBBRIDRAFT_797674</name>
</gene>
<evidence type="ECO:0000256" key="3">
    <source>
        <dbReference type="SAM" id="MobiDB-lite"/>
    </source>
</evidence>
<feature type="compositionally biased region" description="Basic and acidic residues" evidence="3">
    <location>
        <begin position="172"/>
        <end position="186"/>
    </location>
</feature>
<name>A0A8E2ASK6_9APHY</name>
<dbReference type="GO" id="GO:0005634">
    <property type="term" value="C:nucleus"/>
    <property type="evidence" value="ECO:0007669"/>
    <property type="project" value="UniProtKB-SubCell"/>
</dbReference>
<dbReference type="InterPro" id="IPR045255">
    <property type="entry name" value="RanBP1-like"/>
</dbReference>
<feature type="compositionally biased region" description="Low complexity" evidence="3">
    <location>
        <begin position="340"/>
        <end position="412"/>
    </location>
</feature>
<dbReference type="Proteomes" id="UP000250043">
    <property type="component" value="Unassembled WGS sequence"/>
</dbReference>
<sequence>MLDSTEEEEESAPTNGSPPHETKIRQISQGVEDLTWQNIKKDAVKDKDQPMGPSSESQPQDVGDAHDDAAKPVPMKVAGGEVIDVPPLLLQGENPPVTIEEDVGVDEHAGEADPGERPPDAQPDTVAEAAGSGVLEPITTSSAAPLVPSVPEPIPRWPIPKRQGSGSDEDSDKGAGQKRKLGDRSVSEQVVPGEAAASAPRNGDAAEVTCAKSAAKRQRDNADEDANPRETKRPTPPPDEEQAKGKENETAPVPKTALKRQRDDPNEDANPRETKRPTPPPDEEKEGEKVKTNGVAKVEEKKPQGPTSGTSTSKLSGFMAYASTASPFAAVSGPNVFLGSKSPSPSPWATPSTRAAPSTSSFSSTMSTPTSSQTSIVTTAAATPAQKTATPAQKRTGFEAFASTTSPFASAAKRPKSPPLGGASSSVFGRSGSPSRASRPLAPTAAVSSSAFSAYAAGGAHSFAAARRGSPALGESESKGKTFGASSAGSVFGASAPSNGDKADEEEEKQSFGERLRASKDAEDAEAAEEERKLKLTEQEVLTGEEDEETVYQVRGKLFALSEQNAWRERGTGTLRLNVRREDGSGARLVMRKEAVYTVMLNAPLFRGMRCFLAQDPRYLRFSVFESGATTHYNLRVSNAKIAEELLDEINTHIPNE</sequence>
<keyword evidence="6" id="KW-1185">Reference proteome</keyword>
<feature type="compositionally biased region" description="Basic and acidic residues" evidence="3">
    <location>
        <begin position="217"/>
        <end position="233"/>
    </location>
</feature>
<feature type="compositionally biased region" description="Polar residues" evidence="3">
    <location>
        <begin position="305"/>
        <end position="314"/>
    </location>
</feature>
<feature type="region of interest" description="Disordered" evidence="3">
    <location>
        <begin position="467"/>
        <end position="533"/>
    </location>
</feature>
<dbReference type="OrthoDB" id="185618at2759"/>
<dbReference type="SUPFAM" id="SSF50729">
    <property type="entry name" value="PH domain-like"/>
    <property type="match status" value="1"/>
</dbReference>
<dbReference type="AlphaFoldDB" id="A0A8E2ASK6"/>
<feature type="region of interest" description="Disordered" evidence="3">
    <location>
        <begin position="1"/>
        <end position="314"/>
    </location>
</feature>
<keyword evidence="2" id="KW-0539">Nucleus</keyword>
<feature type="compositionally biased region" description="Low complexity" evidence="3">
    <location>
        <begin position="421"/>
        <end position="445"/>
    </location>
</feature>
<feature type="compositionally biased region" description="Basic and acidic residues" evidence="3">
    <location>
        <begin position="260"/>
        <end position="276"/>
    </location>
</feature>
<dbReference type="EMBL" id="KV722554">
    <property type="protein sequence ID" value="OCH85942.1"/>
    <property type="molecule type" value="Genomic_DNA"/>
</dbReference>
<evidence type="ECO:0000259" key="4">
    <source>
        <dbReference type="PROSITE" id="PS50196"/>
    </source>
</evidence>
<accession>A0A8E2ASK6</accession>
<feature type="compositionally biased region" description="Basic and acidic residues" evidence="3">
    <location>
        <begin position="286"/>
        <end position="303"/>
    </location>
</feature>
<reference evidence="5 6" key="1">
    <citation type="submission" date="2016-07" db="EMBL/GenBank/DDBJ databases">
        <title>Draft genome of the white-rot fungus Obba rivulosa 3A-2.</title>
        <authorList>
            <consortium name="DOE Joint Genome Institute"/>
            <person name="Miettinen O."/>
            <person name="Riley R."/>
            <person name="Acob R."/>
            <person name="Barry K."/>
            <person name="Cullen D."/>
            <person name="De Vries R."/>
            <person name="Hainaut M."/>
            <person name="Hatakka A."/>
            <person name="Henrissat B."/>
            <person name="Hilden K."/>
            <person name="Kuo R."/>
            <person name="Labutti K."/>
            <person name="Lipzen A."/>
            <person name="Makela M.R."/>
            <person name="Sandor L."/>
            <person name="Spatafora J.W."/>
            <person name="Grigoriev I.V."/>
            <person name="Hibbett D.S."/>
        </authorList>
    </citation>
    <scope>NUCLEOTIDE SEQUENCE [LARGE SCALE GENOMIC DNA]</scope>
    <source>
        <strain evidence="5 6">3A-2</strain>
    </source>
</reference>
<dbReference type="PANTHER" id="PTHR23138:SF142">
    <property type="entry name" value="RAN-BINDING PROTEIN 3B-RELATED"/>
    <property type="match status" value="1"/>
</dbReference>
<evidence type="ECO:0000256" key="1">
    <source>
        <dbReference type="ARBA" id="ARBA00004123"/>
    </source>
</evidence>
<feature type="compositionally biased region" description="Basic and acidic residues" evidence="3">
    <location>
        <begin position="509"/>
        <end position="522"/>
    </location>
</feature>
<feature type="compositionally biased region" description="Acidic residues" evidence="3">
    <location>
        <begin position="1"/>
        <end position="11"/>
    </location>
</feature>
<feature type="domain" description="RanBD1" evidence="4">
    <location>
        <begin position="529"/>
        <end position="610"/>
    </location>
</feature>